<reference evidence="7" key="5">
    <citation type="journal article" date="2021" name="G3 (Bethesda)">
        <title>Aegilops tauschii genome assembly Aet v5.0 features greater sequence contiguity and improved annotation.</title>
        <authorList>
            <person name="Wang L."/>
            <person name="Zhu T."/>
            <person name="Rodriguez J.C."/>
            <person name="Deal K.R."/>
            <person name="Dubcovsky J."/>
            <person name="McGuire P.E."/>
            <person name="Lux T."/>
            <person name="Spannagl M."/>
            <person name="Mayer K.F.X."/>
            <person name="Baldrich P."/>
            <person name="Meyers B.C."/>
            <person name="Huo N."/>
            <person name="Gu Y.Q."/>
            <person name="Zhou H."/>
            <person name="Devos K.M."/>
            <person name="Bennetzen J.L."/>
            <person name="Unver T."/>
            <person name="Budak H."/>
            <person name="Gulick P.J."/>
            <person name="Galiba G."/>
            <person name="Kalapos B."/>
            <person name="Nelson D.R."/>
            <person name="Li P."/>
            <person name="You F.M."/>
            <person name="Luo M.C."/>
            <person name="Dvorak J."/>
        </authorList>
    </citation>
    <scope>NUCLEOTIDE SEQUENCE [LARGE SCALE GENOMIC DNA]</scope>
    <source>
        <strain evidence="7">cv. AL8/78</strain>
    </source>
</reference>
<dbReference type="EnsemblPlants" id="AET7Gv20262800.3">
    <property type="protein sequence ID" value="AET7Gv20262800.3"/>
    <property type="gene ID" value="AET7Gv20262800"/>
</dbReference>
<protein>
    <recommendedName>
        <fullName evidence="6">Disease resistance N-terminal domain-containing protein</fullName>
    </recommendedName>
</protein>
<keyword evidence="2" id="KW-0433">Leucine-rich repeat</keyword>
<keyword evidence="8" id="KW-1185">Reference proteome</keyword>
<reference evidence="7" key="4">
    <citation type="submission" date="2019-03" db="UniProtKB">
        <authorList>
            <consortium name="EnsemblPlants"/>
        </authorList>
    </citation>
    <scope>IDENTIFICATION</scope>
</reference>
<dbReference type="Gramene" id="AET7Gv20262800.3">
    <property type="protein sequence ID" value="AET7Gv20262800.3"/>
    <property type="gene ID" value="AET7Gv20262800"/>
</dbReference>
<evidence type="ECO:0000256" key="2">
    <source>
        <dbReference type="ARBA" id="ARBA00022614"/>
    </source>
</evidence>
<dbReference type="GO" id="GO:0000166">
    <property type="term" value="F:nucleotide binding"/>
    <property type="evidence" value="ECO:0007669"/>
    <property type="project" value="UniProtKB-KW"/>
</dbReference>
<feature type="domain" description="Disease resistance N-terminal" evidence="6">
    <location>
        <begin position="9"/>
        <end position="93"/>
    </location>
</feature>
<reference evidence="8" key="1">
    <citation type="journal article" date="2014" name="Science">
        <title>Ancient hybridizations among the ancestral genomes of bread wheat.</title>
        <authorList>
            <consortium name="International Wheat Genome Sequencing Consortium,"/>
            <person name="Marcussen T."/>
            <person name="Sandve S.R."/>
            <person name="Heier L."/>
            <person name="Spannagl M."/>
            <person name="Pfeifer M."/>
            <person name="Jakobsen K.S."/>
            <person name="Wulff B.B."/>
            <person name="Steuernagel B."/>
            <person name="Mayer K.F."/>
            <person name="Olsen O.A."/>
        </authorList>
    </citation>
    <scope>NUCLEOTIDE SEQUENCE [LARGE SCALE GENOMIC DNA]</scope>
    <source>
        <strain evidence="8">cv. AL8/78</strain>
    </source>
</reference>
<keyword evidence="3" id="KW-0677">Repeat</keyword>
<dbReference type="AlphaFoldDB" id="A0A453QP92"/>
<dbReference type="InterPro" id="IPR041118">
    <property type="entry name" value="Rx_N"/>
</dbReference>
<dbReference type="PANTHER" id="PTHR33377">
    <property type="entry name" value="OS10G0134700 PROTEIN-RELATED"/>
    <property type="match status" value="1"/>
</dbReference>
<keyword evidence="4" id="KW-0547">Nucleotide-binding</keyword>
<name>A0A453QP92_AEGTS</name>
<reference evidence="7" key="3">
    <citation type="journal article" date="2017" name="Nature">
        <title>Genome sequence of the progenitor of the wheat D genome Aegilops tauschii.</title>
        <authorList>
            <person name="Luo M.C."/>
            <person name="Gu Y.Q."/>
            <person name="Puiu D."/>
            <person name="Wang H."/>
            <person name="Twardziok S.O."/>
            <person name="Deal K.R."/>
            <person name="Huo N."/>
            <person name="Zhu T."/>
            <person name="Wang L."/>
            <person name="Wang Y."/>
            <person name="McGuire P.E."/>
            <person name="Liu S."/>
            <person name="Long H."/>
            <person name="Ramasamy R.K."/>
            <person name="Rodriguez J.C."/>
            <person name="Van S.L."/>
            <person name="Yuan L."/>
            <person name="Wang Z."/>
            <person name="Xia Z."/>
            <person name="Xiao L."/>
            <person name="Anderson O.D."/>
            <person name="Ouyang S."/>
            <person name="Liang Y."/>
            <person name="Zimin A.V."/>
            <person name="Pertea G."/>
            <person name="Qi P."/>
            <person name="Bennetzen J.L."/>
            <person name="Dai X."/>
            <person name="Dawson M.W."/>
            <person name="Muller H.G."/>
            <person name="Kugler K."/>
            <person name="Rivarola-Duarte L."/>
            <person name="Spannagl M."/>
            <person name="Mayer K.F.X."/>
            <person name="Lu F.H."/>
            <person name="Bevan M.W."/>
            <person name="Leroy P."/>
            <person name="Li P."/>
            <person name="You F.M."/>
            <person name="Sun Q."/>
            <person name="Liu Z."/>
            <person name="Lyons E."/>
            <person name="Wicker T."/>
            <person name="Salzberg S.L."/>
            <person name="Devos K.M."/>
            <person name="Dvorak J."/>
        </authorList>
    </citation>
    <scope>NUCLEOTIDE SEQUENCE [LARGE SCALE GENOMIC DNA]</scope>
    <source>
        <strain evidence="7">cv. AL8/78</strain>
    </source>
</reference>
<evidence type="ECO:0000256" key="5">
    <source>
        <dbReference type="ARBA" id="ARBA00022821"/>
    </source>
</evidence>
<organism evidence="7 8">
    <name type="scientific">Aegilops tauschii subsp. strangulata</name>
    <name type="common">Goatgrass</name>
    <dbReference type="NCBI Taxonomy" id="200361"/>
    <lineage>
        <taxon>Eukaryota</taxon>
        <taxon>Viridiplantae</taxon>
        <taxon>Streptophyta</taxon>
        <taxon>Embryophyta</taxon>
        <taxon>Tracheophyta</taxon>
        <taxon>Spermatophyta</taxon>
        <taxon>Magnoliopsida</taxon>
        <taxon>Liliopsida</taxon>
        <taxon>Poales</taxon>
        <taxon>Poaceae</taxon>
        <taxon>BOP clade</taxon>
        <taxon>Pooideae</taxon>
        <taxon>Triticodae</taxon>
        <taxon>Triticeae</taxon>
        <taxon>Triticinae</taxon>
        <taxon>Aegilops</taxon>
    </lineage>
</organism>
<keyword evidence="5" id="KW-0611">Plant defense</keyword>
<accession>A0A453QP92</accession>
<evidence type="ECO:0000313" key="7">
    <source>
        <dbReference type="EnsemblPlants" id="AET7Gv20262800.3"/>
    </source>
</evidence>
<comment type="similarity">
    <text evidence="1">Belongs to the disease resistance NB-LRR family.</text>
</comment>
<proteinExistence type="inferred from homology"/>
<sequence>MAEVIFSAVVGDMVGRMISLLAGQFKGQQCTEAKLRKICHMLVKVYSAVEEAKGRQITNYGTLEWLSELNDTVYQGRYLLDTVGCREQELEDEHADKVVAQPFSFSLFNPAKRVRVAACAMKRLLSGHDVGVPEAIDRVVEILETVSGDLKEFLMLLQNCQPIQRPLAT</sequence>
<evidence type="ECO:0000259" key="6">
    <source>
        <dbReference type="Pfam" id="PF18052"/>
    </source>
</evidence>
<dbReference type="PANTHER" id="PTHR33377:SF98">
    <property type="entry name" value="NB-ARC DOMAIN-CONTAINING PROTEIN"/>
    <property type="match status" value="1"/>
</dbReference>
<dbReference type="GO" id="GO:0006952">
    <property type="term" value="P:defense response"/>
    <property type="evidence" value="ECO:0007669"/>
    <property type="project" value="UniProtKB-KW"/>
</dbReference>
<dbReference type="Proteomes" id="UP000015105">
    <property type="component" value="Chromosome 7D"/>
</dbReference>
<evidence type="ECO:0000256" key="1">
    <source>
        <dbReference type="ARBA" id="ARBA00008894"/>
    </source>
</evidence>
<evidence type="ECO:0000256" key="4">
    <source>
        <dbReference type="ARBA" id="ARBA00022741"/>
    </source>
</evidence>
<evidence type="ECO:0000256" key="3">
    <source>
        <dbReference type="ARBA" id="ARBA00022737"/>
    </source>
</evidence>
<reference evidence="8" key="2">
    <citation type="journal article" date="2017" name="Nat. Plants">
        <title>The Aegilops tauschii genome reveals multiple impacts of transposons.</title>
        <authorList>
            <person name="Zhao G."/>
            <person name="Zou C."/>
            <person name="Li K."/>
            <person name="Wang K."/>
            <person name="Li T."/>
            <person name="Gao L."/>
            <person name="Zhang X."/>
            <person name="Wang H."/>
            <person name="Yang Z."/>
            <person name="Liu X."/>
            <person name="Jiang W."/>
            <person name="Mao L."/>
            <person name="Kong X."/>
            <person name="Jiao Y."/>
            <person name="Jia J."/>
        </authorList>
    </citation>
    <scope>NUCLEOTIDE SEQUENCE [LARGE SCALE GENOMIC DNA]</scope>
    <source>
        <strain evidence="8">cv. AL8/78</strain>
    </source>
</reference>
<dbReference type="Gene3D" id="1.20.5.4130">
    <property type="match status" value="1"/>
</dbReference>
<evidence type="ECO:0000313" key="8">
    <source>
        <dbReference type="Proteomes" id="UP000015105"/>
    </source>
</evidence>
<dbReference type="Pfam" id="PF18052">
    <property type="entry name" value="Rx_N"/>
    <property type="match status" value="1"/>
</dbReference>